<dbReference type="InterPro" id="IPR014710">
    <property type="entry name" value="RmlC-like_jellyroll"/>
</dbReference>
<dbReference type="InterPro" id="IPR011051">
    <property type="entry name" value="RmlC_Cupin_sf"/>
</dbReference>
<dbReference type="Pfam" id="PF07883">
    <property type="entry name" value="Cupin_2"/>
    <property type="match status" value="1"/>
</dbReference>
<sequence>MDIINLTELESEGNQAYSMYTIFKEQQQDFAVKVGTVTIYPGERVPLKGVSNHEENEYSIIVRGSLLTEIKGEQYRVSAGQSTFIPKGEEHIAVNDGDENCELVFVLVG</sequence>
<dbReference type="Proteomes" id="UP000204391">
    <property type="component" value="Chromosome"/>
</dbReference>
<dbReference type="PANTHER" id="PTHR35848">
    <property type="entry name" value="OXALATE-BINDING PROTEIN"/>
    <property type="match status" value="1"/>
</dbReference>
<evidence type="ECO:0000259" key="2">
    <source>
        <dbReference type="Pfam" id="PF07883"/>
    </source>
</evidence>
<accession>A0A221MCC4</accession>
<dbReference type="GO" id="GO:0046872">
    <property type="term" value="F:metal ion binding"/>
    <property type="evidence" value="ECO:0007669"/>
    <property type="project" value="UniProtKB-KW"/>
</dbReference>
<evidence type="ECO:0000313" key="3">
    <source>
        <dbReference type="EMBL" id="ASN05260.1"/>
    </source>
</evidence>
<evidence type="ECO:0000256" key="1">
    <source>
        <dbReference type="ARBA" id="ARBA00022723"/>
    </source>
</evidence>
<dbReference type="RefSeq" id="WP_089532110.1">
    <property type="nucleotide sequence ID" value="NZ_CP022437.1"/>
</dbReference>
<dbReference type="EMBL" id="CP022437">
    <property type="protein sequence ID" value="ASN05260.1"/>
    <property type="molecule type" value="Genomic_DNA"/>
</dbReference>
<feature type="domain" description="Cupin type-2" evidence="2">
    <location>
        <begin position="36"/>
        <end position="106"/>
    </location>
</feature>
<dbReference type="AlphaFoldDB" id="A0A221MCC4"/>
<evidence type="ECO:0000313" key="4">
    <source>
        <dbReference type="Proteomes" id="UP000204391"/>
    </source>
</evidence>
<organism evidence="3 4">
    <name type="scientific">Virgibacillus necropolis</name>
    <dbReference type="NCBI Taxonomy" id="163877"/>
    <lineage>
        <taxon>Bacteria</taxon>
        <taxon>Bacillati</taxon>
        <taxon>Bacillota</taxon>
        <taxon>Bacilli</taxon>
        <taxon>Bacillales</taxon>
        <taxon>Bacillaceae</taxon>
        <taxon>Virgibacillus</taxon>
    </lineage>
</organism>
<dbReference type="SUPFAM" id="SSF51182">
    <property type="entry name" value="RmlC-like cupins"/>
    <property type="match status" value="1"/>
</dbReference>
<proteinExistence type="predicted"/>
<keyword evidence="4" id="KW-1185">Reference proteome</keyword>
<dbReference type="InterPro" id="IPR013096">
    <property type="entry name" value="Cupin_2"/>
</dbReference>
<dbReference type="KEGG" id="vne:CFK40_09645"/>
<gene>
    <name evidence="3" type="ORF">CFK40_09645</name>
</gene>
<reference evidence="3 4" key="1">
    <citation type="journal article" date="2003" name="Int. J. Syst. Evol. Microbiol.">
        <title>Virgibacillus carmonensis sp. nov., Virgibacillus necropolis sp. nov. and Virgibacillus picturae sp. nov., three novel species isolated from deteriorated mural paintings, transfer of the species of the genus salibacillus to Virgibacillus, as Virgibacillus marismortui comb. nov. and Virgibacillus salexigens comb. nov., and emended description of the genus Virgibacillus.</title>
        <authorList>
            <person name="Heyrman J."/>
            <person name="Logan N.A."/>
            <person name="Busse H.J."/>
            <person name="Balcaen A."/>
            <person name="Lebbe L."/>
            <person name="Rodriguez-Diaz M."/>
            <person name="Swings J."/>
            <person name="De Vos P."/>
        </authorList>
    </citation>
    <scope>NUCLEOTIDE SEQUENCE [LARGE SCALE GENOMIC DNA]</scope>
    <source>
        <strain evidence="3 4">LMG 19488</strain>
    </source>
</reference>
<dbReference type="PANTHER" id="PTHR35848:SF6">
    <property type="entry name" value="CUPIN TYPE-2 DOMAIN-CONTAINING PROTEIN"/>
    <property type="match status" value="1"/>
</dbReference>
<dbReference type="InterPro" id="IPR051610">
    <property type="entry name" value="GPI/OXD"/>
</dbReference>
<keyword evidence="1" id="KW-0479">Metal-binding</keyword>
<dbReference type="OrthoDB" id="25744at2"/>
<dbReference type="Gene3D" id="2.60.120.10">
    <property type="entry name" value="Jelly Rolls"/>
    <property type="match status" value="1"/>
</dbReference>
<name>A0A221MCC4_9BACI</name>
<protein>
    <submittedName>
        <fullName evidence="3">Cupin</fullName>
    </submittedName>
</protein>